<comment type="similarity">
    <text evidence="2">Belongs to the peptidase S8 family.</text>
</comment>
<dbReference type="Pfam" id="PF17766">
    <property type="entry name" value="fn3_6"/>
    <property type="match status" value="1"/>
</dbReference>
<sequence>MDFTCDSNKNYRVEDFNYPSFSVGIFTAEGNNNITGPTTVKYTRTLTNVGTPATYKVSVPTQTPSVKILVEPKSLSFTRPYEKKTYTVTFVASPMTSRTNSFGRLEWSDGKHIVSSPIAIFWY</sequence>
<dbReference type="OrthoDB" id="206201at2759"/>
<dbReference type="PANTHER" id="PTHR10795">
    <property type="entry name" value="PROPROTEIN CONVERTASE SUBTILISIN/KEXIN"/>
    <property type="match status" value="1"/>
</dbReference>
<comment type="subcellular location">
    <subcellularLocation>
        <location evidence="1">Secreted</location>
    </subcellularLocation>
</comment>
<evidence type="ECO:0000313" key="5">
    <source>
        <dbReference type="EMBL" id="CAB4296817.1"/>
    </source>
</evidence>
<evidence type="ECO:0000259" key="4">
    <source>
        <dbReference type="Pfam" id="PF17766"/>
    </source>
</evidence>
<keyword evidence="6" id="KW-1185">Reference proteome</keyword>
<evidence type="ECO:0000313" key="6">
    <source>
        <dbReference type="Proteomes" id="UP000507245"/>
    </source>
</evidence>
<dbReference type="EMBL" id="CAEKKB010000001">
    <property type="protein sequence ID" value="CAB4296817.1"/>
    <property type="molecule type" value="Genomic_DNA"/>
</dbReference>
<dbReference type="GO" id="GO:0005576">
    <property type="term" value="C:extracellular region"/>
    <property type="evidence" value="ECO:0007669"/>
    <property type="project" value="UniProtKB-SubCell"/>
</dbReference>
<dbReference type="InterPro" id="IPR041469">
    <property type="entry name" value="Subtilisin-like_FN3"/>
</dbReference>
<dbReference type="AlphaFoldDB" id="A0A6J5WAI5"/>
<dbReference type="Gene3D" id="2.60.40.2310">
    <property type="match status" value="1"/>
</dbReference>
<reference evidence="6" key="1">
    <citation type="journal article" date="2020" name="Genome Biol.">
        <title>Gamete binning: chromosome-level and haplotype-resolved genome assembly enabled by high-throughput single-cell sequencing of gamete genomes.</title>
        <authorList>
            <person name="Campoy J.A."/>
            <person name="Sun H."/>
            <person name="Goel M."/>
            <person name="Jiao W.-B."/>
            <person name="Folz-Donahue K."/>
            <person name="Wang N."/>
            <person name="Rubio M."/>
            <person name="Liu C."/>
            <person name="Kukat C."/>
            <person name="Ruiz D."/>
            <person name="Huettel B."/>
            <person name="Schneeberger K."/>
        </authorList>
    </citation>
    <scope>NUCLEOTIDE SEQUENCE [LARGE SCALE GENOMIC DNA]</scope>
    <source>
        <strain evidence="6">cv. Rojo Pasion</strain>
    </source>
</reference>
<gene>
    <name evidence="5" type="ORF">ORAREDHAP_LOCUS8474</name>
</gene>
<feature type="domain" description="Subtilisin-like protease fibronectin type-III" evidence="4">
    <location>
        <begin position="15"/>
        <end position="120"/>
    </location>
</feature>
<organism evidence="5 6">
    <name type="scientific">Prunus armeniaca</name>
    <name type="common">Apricot</name>
    <name type="synonym">Armeniaca vulgaris</name>
    <dbReference type="NCBI Taxonomy" id="36596"/>
    <lineage>
        <taxon>Eukaryota</taxon>
        <taxon>Viridiplantae</taxon>
        <taxon>Streptophyta</taxon>
        <taxon>Embryophyta</taxon>
        <taxon>Tracheophyta</taxon>
        <taxon>Spermatophyta</taxon>
        <taxon>Magnoliopsida</taxon>
        <taxon>eudicotyledons</taxon>
        <taxon>Gunneridae</taxon>
        <taxon>Pentapetalae</taxon>
        <taxon>rosids</taxon>
        <taxon>fabids</taxon>
        <taxon>Rosales</taxon>
        <taxon>Rosaceae</taxon>
        <taxon>Amygdaloideae</taxon>
        <taxon>Amygdaleae</taxon>
        <taxon>Prunus</taxon>
    </lineage>
</organism>
<evidence type="ECO:0000256" key="3">
    <source>
        <dbReference type="ARBA" id="ARBA00022729"/>
    </source>
</evidence>
<name>A0A6J5WAI5_PRUAR</name>
<dbReference type="Proteomes" id="UP000507245">
    <property type="component" value="Unassembled WGS sequence"/>
</dbReference>
<proteinExistence type="inferred from homology"/>
<evidence type="ECO:0000256" key="2">
    <source>
        <dbReference type="ARBA" id="ARBA00011073"/>
    </source>
</evidence>
<protein>
    <recommendedName>
        <fullName evidence="4">Subtilisin-like protease fibronectin type-III domain-containing protein</fullName>
    </recommendedName>
</protein>
<keyword evidence="3" id="KW-0732">Signal</keyword>
<accession>A0A6J5WAI5</accession>
<evidence type="ECO:0000256" key="1">
    <source>
        <dbReference type="ARBA" id="ARBA00004613"/>
    </source>
</evidence>
<dbReference type="InterPro" id="IPR045051">
    <property type="entry name" value="SBT"/>
</dbReference>